<reference evidence="10" key="1">
    <citation type="submission" date="2022-07" db="EMBL/GenBank/DDBJ databases">
        <title>Phylogenomic reconstructions and comparative analyses of Kickxellomycotina fungi.</title>
        <authorList>
            <person name="Reynolds N.K."/>
            <person name="Stajich J.E."/>
            <person name="Barry K."/>
            <person name="Grigoriev I.V."/>
            <person name="Crous P."/>
            <person name="Smith M.E."/>
        </authorList>
    </citation>
    <scope>NUCLEOTIDE SEQUENCE</scope>
    <source>
        <strain evidence="10">NBRC 105414</strain>
    </source>
</reference>
<dbReference type="InterPro" id="IPR021846">
    <property type="entry name" value="NFACT-C"/>
</dbReference>
<dbReference type="AlphaFoldDB" id="A0A9W8LHK0"/>
<dbReference type="Pfam" id="PF11923">
    <property type="entry name" value="NFACT-C"/>
    <property type="match status" value="1"/>
</dbReference>
<evidence type="ECO:0000256" key="4">
    <source>
        <dbReference type="ARBA" id="ARBA00023054"/>
    </source>
</evidence>
<dbReference type="PANTHER" id="PTHR15239">
    <property type="entry name" value="NUCLEAR EXPORT MEDIATOR FACTOR NEMF"/>
    <property type="match status" value="1"/>
</dbReference>
<comment type="caution">
    <text evidence="10">The sequence shown here is derived from an EMBL/GenBank/DDBJ whole genome shotgun (WGS) entry which is preliminary data.</text>
</comment>
<organism evidence="10 11">
    <name type="scientific">Coemansia javaensis</name>
    <dbReference type="NCBI Taxonomy" id="2761396"/>
    <lineage>
        <taxon>Eukaryota</taxon>
        <taxon>Fungi</taxon>
        <taxon>Fungi incertae sedis</taxon>
        <taxon>Zoopagomycota</taxon>
        <taxon>Kickxellomycotina</taxon>
        <taxon>Kickxellomycetes</taxon>
        <taxon>Kickxellales</taxon>
        <taxon>Kickxellaceae</taxon>
        <taxon>Coemansia</taxon>
    </lineage>
</organism>
<dbReference type="FunFam" id="2.30.310.10:FF:000003">
    <property type="entry name" value="Zinc knuckle domain containing protein"/>
    <property type="match status" value="1"/>
</dbReference>
<evidence type="ECO:0000313" key="11">
    <source>
        <dbReference type="Proteomes" id="UP001140217"/>
    </source>
</evidence>
<dbReference type="Pfam" id="PF05833">
    <property type="entry name" value="NFACT_N"/>
    <property type="match status" value="2"/>
</dbReference>
<evidence type="ECO:0000259" key="9">
    <source>
        <dbReference type="Pfam" id="PF11923"/>
    </source>
</evidence>
<dbReference type="EMBL" id="JANBUL010000174">
    <property type="protein sequence ID" value="KAJ2779492.1"/>
    <property type="molecule type" value="Genomic_DNA"/>
</dbReference>
<dbReference type="PANTHER" id="PTHR15239:SF6">
    <property type="entry name" value="RIBOSOME QUALITY CONTROL COMPLEX SUBUNIT NEMF"/>
    <property type="match status" value="1"/>
</dbReference>
<evidence type="ECO:0000259" key="8">
    <source>
        <dbReference type="Pfam" id="PF05670"/>
    </source>
</evidence>
<feature type="coiled-coil region" evidence="6">
    <location>
        <begin position="316"/>
        <end position="361"/>
    </location>
</feature>
<name>A0A9W8LHK0_9FUNG</name>
<evidence type="ECO:0000256" key="1">
    <source>
        <dbReference type="ARBA" id="ARBA00004496"/>
    </source>
</evidence>
<dbReference type="OrthoDB" id="207084at2759"/>
<evidence type="ECO:0000256" key="2">
    <source>
        <dbReference type="ARBA" id="ARBA00008318"/>
    </source>
</evidence>
<comment type="similarity">
    <text evidence="2">Belongs to the NEMF family.</text>
</comment>
<dbReference type="GO" id="GO:0043023">
    <property type="term" value="F:ribosomal large subunit binding"/>
    <property type="evidence" value="ECO:0007669"/>
    <property type="project" value="TreeGrafter"/>
</dbReference>
<feature type="region of interest" description="Disordered" evidence="7">
    <location>
        <begin position="419"/>
        <end position="442"/>
    </location>
</feature>
<evidence type="ECO:0000256" key="7">
    <source>
        <dbReference type="SAM" id="MobiDB-lite"/>
    </source>
</evidence>
<comment type="subcellular location">
    <subcellularLocation>
        <location evidence="1">Cytoplasm</location>
    </subcellularLocation>
</comment>
<feature type="compositionally biased region" description="Low complexity" evidence="7">
    <location>
        <begin position="831"/>
        <end position="842"/>
    </location>
</feature>
<dbReference type="InterPro" id="IPR051608">
    <property type="entry name" value="RQC_Subunit_NEMF"/>
</dbReference>
<feature type="compositionally biased region" description="Low complexity" evidence="7">
    <location>
        <begin position="685"/>
        <end position="695"/>
    </location>
</feature>
<evidence type="ECO:0000256" key="5">
    <source>
        <dbReference type="ARBA" id="ARBA00070414"/>
    </source>
</evidence>
<dbReference type="GO" id="GO:1990112">
    <property type="term" value="C:RQC complex"/>
    <property type="evidence" value="ECO:0007669"/>
    <property type="project" value="TreeGrafter"/>
</dbReference>
<gene>
    <name evidence="10" type="ORF">H4R18_003973</name>
</gene>
<feature type="region of interest" description="Disordered" evidence="7">
    <location>
        <begin position="685"/>
        <end position="712"/>
    </location>
</feature>
<keyword evidence="11" id="KW-1185">Reference proteome</keyword>
<keyword evidence="3" id="KW-0963">Cytoplasm</keyword>
<keyword evidence="4 6" id="KW-0175">Coiled coil</keyword>
<feature type="compositionally biased region" description="Acidic residues" evidence="7">
    <location>
        <begin position="420"/>
        <end position="437"/>
    </location>
</feature>
<feature type="region of interest" description="Disordered" evidence="7">
    <location>
        <begin position="752"/>
        <end position="955"/>
    </location>
</feature>
<protein>
    <recommendedName>
        <fullName evidence="5">Ribosome quality control complex subunit 2</fullName>
    </recommendedName>
</protein>
<proteinExistence type="inferred from homology"/>
<sequence length="1109" mass="119727">MKQRFSGLDVRASATALRQRLVGLRLQGIYDVNAKTLLLKFTRPGVKELVIVESGIRIHTTEYSRDKAATPSSFCTKLRKHLRARRLTAVRQVGLDRMLDFEFAAQAGPAAEGTYHIVCEFYAAGNIILTDHNYAIMALLRVVRIGDEIAFGVGRTYPLPQSREIGRVSPDDIAACLARAGPSETLKRCLANLGAYGPALAEHVVLTAGLRPSMRVATEIDAGPGSPHVAALADAYAAALGIVERLGREICPGFIAVQPAPASGGNGDDNDDDDVIFEDLTPWPFAQYPAGTLRESASFAQAADTYFSSIEAQRLRARASQQETAAERKLDAARAEHQGRVAALERQHRHAEEQARRIEASLEFVDQAITIIRQAVAAGMDWRELEELVADQREQRNPVAERIVRLALATNQITLLLDGLSDDDDDENDDDEDDDDDGTVRGPLEVDVDIFETAFANAQRYYNTRRQAGVKHARTLAASTRALQSAEQKIRADLKSTRVTATVSQMRKVLWFEKFAWFVTSDGYLVLAGHDMQQNELLVKRHLRPGDAYVHADVHGAASVIVKNRRDAGDAAAAAAPPTADTIPPSTLFQAGVMSVCQSRAWDAKILTSAWWVEAHQVSKTAPTGEYLTTGSFMIRGRKRFLPPAQLVYGFGVVFRLADDESIARHAVLRQQRRAAMDEGIRAAAAAGAAGPTERAGGGAGDGGDKEDKDEDEVTIVGSAAAAATAAAAPAATVDFDAARKKYNLDDLDNAAEDAFEDAEPVQRPADGGKRHASAKERRDQRKQRQLASADPAAAPPPPPPPSAGRASKKEQRRLDAEAAYARAEEKQARKSQQQQQQQQQQKRGKKGKAKKMKEKYAEQDDDDRNLRMALLGAAGKVELDQILPPGASDPPEAPDSPASSPDDDPDDGEPQPLSIVDQFRALATGNPEPAADGGAEEQAGGEDNEDNEDDEDEDQAAAELLLEQLDVLDTLTSAPLAGDNLAFAIPVCAPYPALASYKYRVKLVPGTMKKGKACKMAQTVMLAAASENRPKSTAAHDPAEAERLALEDALAQRERALIKAVPDVEMIAQMLGKVKVSAPNIESIKQKSKAAAKSKAKARKTAAQDGSE</sequence>
<dbReference type="Proteomes" id="UP001140217">
    <property type="component" value="Unassembled WGS sequence"/>
</dbReference>
<dbReference type="GO" id="GO:0000049">
    <property type="term" value="F:tRNA binding"/>
    <property type="evidence" value="ECO:0007669"/>
    <property type="project" value="TreeGrafter"/>
</dbReference>
<dbReference type="GO" id="GO:0005737">
    <property type="term" value="C:cytoplasm"/>
    <property type="evidence" value="ECO:0007669"/>
    <property type="project" value="UniProtKB-SubCell"/>
</dbReference>
<dbReference type="GO" id="GO:0072344">
    <property type="term" value="P:rescue of stalled ribosome"/>
    <property type="evidence" value="ECO:0007669"/>
    <property type="project" value="TreeGrafter"/>
</dbReference>
<dbReference type="Pfam" id="PF05670">
    <property type="entry name" value="NFACT-R_1"/>
    <property type="match status" value="1"/>
</dbReference>
<feature type="domain" description="NFACT protein C-terminal" evidence="9">
    <location>
        <begin position="964"/>
        <end position="1078"/>
    </location>
</feature>
<accession>A0A9W8LHK0</accession>
<dbReference type="Gene3D" id="2.30.310.10">
    <property type="entry name" value="ibrinogen binding protein from staphylococcus aureus domain"/>
    <property type="match status" value="1"/>
</dbReference>
<evidence type="ECO:0000256" key="3">
    <source>
        <dbReference type="ARBA" id="ARBA00022490"/>
    </source>
</evidence>
<evidence type="ECO:0000256" key="6">
    <source>
        <dbReference type="SAM" id="Coils"/>
    </source>
</evidence>
<feature type="domain" description="NFACT RNA-binding" evidence="8">
    <location>
        <begin position="514"/>
        <end position="637"/>
    </location>
</feature>
<dbReference type="InterPro" id="IPR008532">
    <property type="entry name" value="NFACT_RNA-bd"/>
</dbReference>
<feature type="compositionally biased region" description="Basic and acidic residues" evidence="7">
    <location>
        <begin position="767"/>
        <end position="780"/>
    </location>
</feature>
<feature type="compositionally biased region" description="Pro residues" evidence="7">
    <location>
        <begin position="794"/>
        <end position="803"/>
    </location>
</feature>
<dbReference type="GO" id="GO:1990116">
    <property type="term" value="P:ribosome-associated ubiquitin-dependent protein catabolic process"/>
    <property type="evidence" value="ECO:0007669"/>
    <property type="project" value="TreeGrafter"/>
</dbReference>
<feature type="compositionally biased region" description="Acidic residues" evidence="7">
    <location>
        <begin position="940"/>
        <end position="955"/>
    </location>
</feature>
<feature type="compositionally biased region" description="Basic and acidic residues" evidence="7">
    <location>
        <begin position="808"/>
        <end position="829"/>
    </location>
</feature>
<feature type="compositionally biased region" description="Basic residues" evidence="7">
    <location>
        <begin position="843"/>
        <end position="854"/>
    </location>
</feature>
<evidence type="ECO:0000313" key="10">
    <source>
        <dbReference type="EMBL" id="KAJ2779492.1"/>
    </source>
</evidence>